<dbReference type="AlphaFoldDB" id="A0A4E0RXS5"/>
<comment type="caution">
    <text evidence="5">The sequence shown here is derived from an EMBL/GenBank/DDBJ whole genome shotgun (WGS) entry which is preliminary data.</text>
</comment>
<dbReference type="SUPFAM" id="SSF50978">
    <property type="entry name" value="WD40 repeat-like"/>
    <property type="match status" value="1"/>
</dbReference>
<feature type="compositionally biased region" description="Low complexity" evidence="4">
    <location>
        <begin position="770"/>
        <end position="784"/>
    </location>
</feature>
<protein>
    <submittedName>
        <fullName evidence="5">Dystrophia myotonica WD repeat-containing protein</fullName>
    </submittedName>
</protein>
<dbReference type="Pfam" id="PF00400">
    <property type="entry name" value="WD40"/>
    <property type="match status" value="1"/>
</dbReference>
<dbReference type="InterPro" id="IPR036322">
    <property type="entry name" value="WD40_repeat_dom_sf"/>
</dbReference>
<keyword evidence="2" id="KW-0677">Repeat</keyword>
<feature type="repeat" description="WD" evidence="3">
    <location>
        <begin position="314"/>
        <end position="348"/>
    </location>
</feature>
<dbReference type="InterPro" id="IPR015943">
    <property type="entry name" value="WD40/YVTN_repeat-like_dom_sf"/>
</dbReference>
<dbReference type="SMART" id="SM00320">
    <property type="entry name" value="WD40"/>
    <property type="match status" value="4"/>
</dbReference>
<keyword evidence="1 3" id="KW-0853">WD repeat</keyword>
<feature type="compositionally biased region" description="Polar residues" evidence="4">
    <location>
        <begin position="381"/>
        <end position="392"/>
    </location>
</feature>
<feature type="compositionally biased region" description="Low complexity" evidence="4">
    <location>
        <begin position="725"/>
        <end position="744"/>
    </location>
</feature>
<dbReference type="InterPro" id="IPR051362">
    <property type="entry name" value="WD_repeat_creC_regulators"/>
</dbReference>
<dbReference type="InterPro" id="IPR001680">
    <property type="entry name" value="WD40_rpt"/>
</dbReference>
<feature type="compositionally biased region" description="Polar residues" evidence="4">
    <location>
        <begin position="702"/>
        <end position="715"/>
    </location>
</feature>
<dbReference type="EMBL" id="JXXN02000187">
    <property type="protein sequence ID" value="THD28298.1"/>
    <property type="molecule type" value="Genomic_DNA"/>
</dbReference>
<dbReference type="PROSITE" id="PS50082">
    <property type="entry name" value="WD_REPEATS_2"/>
    <property type="match status" value="1"/>
</dbReference>
<feature type="region of interest" description="Disordered" evidence="4">
    <location>
        <begin position="702"/>
        <end position="797"/>
    </location>
</feature>
<evidence type="ECO:0000256" key="2">
    <source>
        <dbReference type="ARBA" id="ARBA00022737"/>
    </source>
</evidence>
<feature type="compositionally biased region" description="Low complexity" evidence="4">
    <location>
        <begin position="514"/>
        <end position="529"/>
    </location>
</feature>
<reference evidence="5" key="1">
    <citation type="submission" date="2019-03" db="EMBL/GenBank/DDBJ databases">
        <title>Improved annotation for the trematode Fasciola hepatica.</title>
        <authorList>
            <person name="Choi Y.-J."/>
            <person name="Martin J."/>
            <person name="Mitreva M."/>
        </authorList>
    </citation>
    <scope>NUCLEOTIDE SEQUENCE [LARGE SCALE GENOMIC DNA]</scope>
</reference>
<dbReference type="Proteomes" id="UP000230066">
    <property type="component" value="Unassembled WGS sequence"/>
</dbReference>
<evidence type="ECO:0000313" key="6">
    <source>
        <dbReference type="Proteomes" id="UP000230066"/>
    </source>
</evidence>
<dbReference type="PANTHER" id="PTHR14107:SF16">
    <property type="entry name" value="AT02583P"/>
    <property type="match status" value="1"/>
</dbReference>
<name>A0A4E0RXS5_FASHE</name>
<sequence>MSHSFEALEGQYQYYNCSGPQYKEPQTGNIGVRLSFLENVPHYDSLDISGELSYGSQEWRTDTIYCYNIGKEIVVYLQENQSIPADRRVFKVCPTCHAFKPLSDDSKPILLVGLLNGEIQLISPIHKDTFKAFNEEKSIDKSPVTCISWVPDSPNQFLASHSSGHMYLYDEKIQSNTTPPVYELFKEGIGFSVYTCKAKSTRNPLYRWVFGARNSSSPSSAFTSHHNDTLLANKIPSHVDNTFYRRFVANEFKNDLPSAHLKDGVPPNLHFMGDDTASVNQFTFSPCGAYLALVTEDGYLRVLEYHAMELYGFMRSYFAGLLCVDWSPDSRFVVVGGQDDLVTVWSMQYRSVICRAEGHRSWVSTVRFDPYLCPPDTRKCSPSTSVNGCNSKQHQDQTRSELNSNRPRRFSSVDDVDDELMLGTYRIGSVGQDTLFCLWDLTEDVIRQGVQFFLTVAPTRLPNGILDESLSCGSNFPGPVVANPIQQTDENPVFLSTSPTSKRPHRSTGNMIYSPTTAPSPGGSVSSSGRSMSNLFGLLTFGRKKLTPTTPASTAPAKVSAPAFGSERIKSNSLVHRFSTHSTQHRNAGDLSSTTHSEKRLVTEEDMAFKCSSLNRSNYSSRLFEMNEECLFGSPMCPKFSDVPVIAPVVTTGMYQHRLTDLVFRRNSIHVVCQQGLIRAWSRPVSLRENPTSDSRLISLAESAQNTQPTTTRPTGSGFFPPAIPSLVSAQSPVQSSSDSSDCSGTDPFHAPSSTGRKTTESDEYTKSQLPFTPYRLTTTTAAPRAPPPTSSRTPNESGCIPTCLGLDYACGAGTGTSIAGPRGLGHTSTTSSSADV</sequence>
<dbReference type="PANTHER" id="PTHR14107">
    <property type="entry name" value="WD REPEAT PROTEIN"/>
    <property type="match status" value="1"/>
</dbReference>
<dbReference type="Gene3D" id="2.130.10.10">
    <property type="entry name" value="YVTN repeat-like/Quinoprotein amine dehydrogenase"/>
    <property type="match status" value="2"/>
</dbReference>
<feature type="compositionally biased region" description="Polar residues" evidence="4">
    <location>
        <begin position="827"/>
        <end position="837"/>
    </location>
</feature>
<gene>
    <name evidence="5" type="ORF">D915_000844</name>
</gene>
<feature type="region of interest" description="Disordered" evidence="4">
    <location>
        <begin position="816"/>
        <end position="837"/>
    </location>
</feature>
<feature type="compositionally biased region" description="Polar residues" evidence="4">
    <location>
        <begin position="495"/>
        <end position="513"/>
    </location>
</feature>
<organism evidence="5 6">
    <name type="scientific">Fasciola hepatica</name>
    <name type="common">Liver fluke</name>
    <dbReference type="NCBI Taxonomy" id="6192"/>
    <lineage>
        <taxon>Eukaryota</taxon>
        <taxon>Metazoa</taxon>
        <taxon>Spiralia</taxon>
        <taxon>Lophotrochozoa</taxon>
        <taxon>Platyhelminthes</taxon>
        <taxon>Trematoda</taxon>
        <taxon>Digenea</taxon>
        <taxon>Plagiorchiida</taxon>
        <taxon>Echinostomata</taxon>
        <taxon>Echinostomatoidea</taxon>
        <taxon>Fasciolidae</taxon>
        <taxon>Fasciola</taxon>
    </lineage>
</organism>
<keyword evidence="6" id="KW-1185">Reference proteome</keyword>
<dbReference type="PROSITE" id="PS50294">
    <property type="entry name" value="WD_REPEATS_REGION"/>
    <property type="match status" value="1"/>
</dbReference>
<evidence type="ECO:0000256" key="3">
    <source>
        <dbReference type="PROSITE-ProRule" id="PRU00221"/>
    </source>
</evidence>
<evidence type="ECO:0000313" key="5">
    <source>
        <dbReference type="EMBL" id="THD28298.1"/>
    </source>
</evidence>
<feature type="region of interest" description="Disordered" evidence="4">
    <location>
        <begin position="381"/>
        <end position="411"/>
    </location>
</feature>
<proteinExistence type="predicted"/>
<feature type="region of interest" description="Disordered" evidence="4">
    <location>
        <begin position="495"/>
        <end position="529"/>
    </location>
</feature>
<evidence type="ECO:0000256" key="1">
    <source>
        <dbReference type="ARBA" id="ARBA00022574"/>
    </source>
</evidence>
<evidence type="ECO:0000256" key="4">
    <source>
        <dbReference type="SAM" id="MobiDB-lite"/>
    </source>
</evidence>
<accession>A0A4E0RXS5</accession>